<evidence type="ECO:0000259" key="1">
    <source>
        <dbReference type="Pfam" id="PF01882"/>
    </source>
</evidence>
<organism evidence="2 3">
    <name type="scientific">Kribbella yunnanensis</name>
    <dbReference type="NCBI Taxonomy" id="190194"/>
    <lineage>
        <taxon>Bacteria</taxon>
        <taxon>Bacillati</taxon>
        <taxon>Actinomycetota</taxon>
        <taxon>Actinomycetes</taxon>
        <taxon>Propionibacteriales</taxon>
        <taxon>Kribbellaceae</taxon>
        <taxon>Kribbella</taxon>
    </lineage>
</organism>
<comment type="caution">
    <text evidence="2">The sequence shown here is derived from an EMBL/GenBank/DDBJ whole genome shotgun (WGS) entry which is preliminary data.</text>
</comment>
<protein>
    <recommendedName>
        <fullName evidence="1">DUF58 domain-containing protein</fullName>
    </recommendedName>
</protein>
<proteinExistence type="predicted"/>
<name>A0ABP4U4P9_9ACTN</name>
<sequence>MSGPDLLAGRERALRALELTVKRKLEGFLHGEITGLRSGPGSEPNEARPYQAGQDDVRRMDWNVTARSLDPHVRAPLAERELETWALLDASASMDFGTALSEKRDLAIAIIGALGLLASGPGNRLGVRIAVGDEVRRLPAAGGGVQLRRSLRTLLSLPRATPGEYPPTDLARAITRLNREHPRPGLRVVVSDFHDDPFTPTIVGGGSIGRAAHSRGGVLGGGASAQYGNRLGRDERAPHDPASAEGTLGWADALRRLAARHEVLAIEVLDPRELELPEVGLLTLVDPETGRRREVQTSSRKLRRRYADAMAAHRDRTTQAIRGAGAAHLVLRTDNDWVRDVAAFATARRRASVRRHPTSRTGIR</sequence>
<dbReference type="Proteomes" id="UP001500280">
    <property type="component" value="Unassembled WGS sequence"/>
</dbReference>
<accession>A0ABP4U4P9</accession>
<dbReference type="Pfam" id="PF01882">
    <property type="entry name" value="DUF58"/>
    <property type="match status" value="2"/>
</dbReference>
<dbReference type="PANTHER" id="PTHR33608">
    <property type="entry name" value="BLL2464 PROTEIN"/>
    <property type="match status" value="1"/>
</dbReference>
<feature type="domain" description="DUF58" evidence="1">
    <location>
        <begin position="46"/>
        <end position="199"/>
    </location>
</feature>
<reference evidence="3" key="1">
    <citation type="journal article" date="2019" name="Int. J. Syst. Evol. Microbiol.">
        <title>The Global Catalogue of Microorganisms (GCM) 10K type strain sequencing project: providing services to taxonomists for standard genome sequencing and annotation.</title>
        <authorList>
            <consortium name="The Broad Institute Genomics Platform"/>
            <consortium name="The Broad Institute Genome Sequencing Center for Infectious Disease"/>
            <person name="Wu L."/>
            <person name="Ma J."/>
        </authorList>
    </citation>
    <scope>NUCLEOTIDE SEQUENCE [LARGE SCALE GENOMIC DNA]</scope>
    <source>
        <strain evidence="3">JCM 14307</strain>
    </source>
</reference>
<dbReference type="PANTHER" id="PTHR33608:SF6">
    <property type="entry name" value="BLL2464 PROTEIN"/>
    <property type="match status" value="1"/>
</dbReference>
<dbReference type="InterPro" id="IPR002881">
    <property type="entry name" value="DUF58"/>
</dbReference>
<evidence type="ECO:0000313" key="2">
    <source>
        <dbReference type="EMBL" id="GAA1698467.1"/>
    </source>
</evidence>
<dbReference type="RefSeq" id="WP_344156951.1">
    <property type="nucleotide sequence ID" value="NZ_BAAANF010000017.1"/>
</dbReference>
<dbReference type="EMBL" id="BAAANF010000017">
    <property type="protein sequence ID" value="GAA1698467.1"/>
    <property type="molecule type" value="Genomic_DNA"/>
</dbReference>
<keyword evidence="3" id="KW-1185">Reference proteome</keyword>
<feature type="domain" description="DUF58" evidence="1">
    <location>
        <begin position="249"/>
        <end position="315"/>
    </location>
</feature>
<gene>
    <name evidence="2" type="ORF">GCM10009745_51130</name>
</gene>
<evidence type="ECO:0000313" key="3">
    <source>
        <dbReference type="Proteomes" id="UP001500280"/>
    </source>
</evidence>